<evidence type="ECO:0000256" key="6">
    <source>
        <dbReference type="ARBA" id="ARBA00034303"/>
    </source>
</evidence>
<dbReference type="InterPro" id="IPR008547">
    <property type="entry name" value="DUF829_TMEM53"/>
</dbReference>
<evidence type="ECO:0000256" key="2">
    <source>
        <dbReference type="ARBA" id="ARBA00022692"/>
    </source>
</evidence>
<protein>
    <recommendedName>
        <fullName evidence="9">DUF829-domain-containing protein</fullName>
    </recommendedName>
</protein>
<dbReference type="InParanoid" id="S8DSN8"/>
<evidence type="ECO:0008006" key="9">
    <source>
        <dbReference type="Google" id="ProtNLM"/>
    </source>
</evidence>
<keyword evidence="4" id="KW-0472">Membrane</keyword>
<evidence type="ECO:0000256" key="1">
    <source>
        <dbReference type="ARBA" id="ARBA00007387"/>
    </source>
</evidence>
<dbReference type="EMBL" id="KE504192">
    <property type="protein sequence ID" value="EPS96211.1"/>
    <property type="molecule type" value="Genomic_DNA"/>
</dbReference>
<evidence type="ECO:0000256" key="4">
    <source>
        <dbReference type="ARBA" id="ARBA00023136"/>
    </source>
</evidence>
<dbReference type="AlphaFoldDB" id="S8DSN8"/>
<proteinExistence type="inferred from homology"/>
<dbReference type="SUPFAM" id="SSF53474">
    <property type="entry name" value="alpha/beta-Hydrolases"/>
    <property type="match status" value="1"/>
</dbReference>
<accession>S8DSN8</accession>
<keyword evidence="5" id="KW-0539">Nucleus</keyword>
<dbReference type="InterPro" id="IPR029058">
    <property type="entry name" value="AB_hydrolase_fold"/>
</dbReference>
<dbReference type="HOGENOM" id="CLU_036503_0_1_1"/>
<dbReference type="Pfam" id="PF05705">
    <property type="entry name" value="DUF829"/>
    <property type="match status" value="1"/>
</dbReference>
<dbReference type="STRING" id="743788.S8DSN8"/>
<comment type="subcellular location">
    <subcellularLocation>
        <location evidence="6">Nucleus outer membrane</location>
        <topology evidence="6">Single-pass membrane protein</topology>
    </subcellularLocation>
</comment>
<evidence type="ECO:0000256" key="5">
    <source>
        <dbReference type="ARBA" id="ARBA00023242"/>
    </source>
</evidence>
<dbReference type="PANTHER" id="PTHR12265:SF30">
    <property type="entry name" value="TRANSMEMBRANE PROTEIN 53"/>
    <property type="match status" value="1"/>
</dbReference>
<gene>
    <name evidence="7" type="ORF">FOMPIDRAFT_100787</name>
</gene>
<evidence type="ECO:0000313" key="7">
    <source>
        <dbReference type="EMBL" id="EPS96211.1"/>
    </source>
</evidence>
<organism evidence="7 8">
    <name type="scientific">Fomitopsis schrenkii</name>
    <name type="common">Brown rot fungus</name>
    <dbReference type="NCBI Taxonomy" id="2126942"/>
    <lineage>
        <taxon>Eukaryota</taxon>
        <taxon>Fungi</taxon>
        <taxon>Dikarya</taxon>
        <taxon>Basidiomycota</taxon>
        <taxon>Agaricomycotina</taxon>
        <taxon>Agaricomycetes</taxon>
        <taxon>Polyporales</taxon>
        <taxon>Fomitopsis</taxon>
    </lineage>
</organism>
<dbReference type="Proteomes" id="UP000015241">
    <property type="component" value="Unassembled WGS sequence"/>
</dbReference>
<name>S8DSN8_FOMSC</name>
<sequence>MDTIAAKRSLRELNAYVQLLEVPPSQEPDPAHPSIVLLFGWLSAGMPYIRKYVDALQILFPTSTIVLVRAYTVWYFTPNRWLEEGVAPVVDIIKREMDSGAKFRGVLVHVLSNGGALQLSSVRKVLERVPSGGLNQSHSPPAALVLDSCPAAHELSSAIQSWAPNNPVLHHLAIPPIAIMYAGFYIANSLAGHRPIFEDMRVMLNQHNLLPSVTSAEDRGATPRVYVYSESDRVTAAGDVESHHAEAVLAGFDATLECFSESPHVAHMRSDPERYWRAVSTVWRKALRRSGYGPVQSSL</sequence>
<dbReference type="eggNOG" id="ENOG502S6B9">
    <property type="taxonomic scope" value="Eukaryota"/>
</dbReference>
<dbReference type="PANTHER" id="PTHR12265">
    <property type="entry name" value="TRANSMEMBRANE PROTEIN 53"/>
    <property type="match status" value="1"/>
</dbReference>
<keyword evidence="8" id="KW-1185">Reference proteome</keyword>
<keyword evidence="2" id="KW-0812">Transmembrane</keyword>
<evidence type="ECO:0000256" key="3">
    <source>
        <dbReference type="ARBA" id="ARBA00022989"/>
    </source>
</evidence>
<reference evidence="7 8" key="1">
    <citation type="journal article" date="2012" name="Science">
        <title>The Paleozoic origin of enzymatic lignin decomposition reconstructed from 31 fungal genomes.</title>
        <authorList>
            <person name="Floudas D."/>
            <person name="Binder M."/>
            <person name="Riley R."/>
            <person name="Barry K."/>
            <person name="Blanchette R.A."/>
            <person name="Henrissat B."/>
            <person name="Martinez A.T."/>
            <person name="Otillar R."/>
            <person name="Spatafora J.W."/>
            <person name="Yadav J.S."/>
            <person name="Aerts A."/>
            <person name="Benoit I."/>
            <person name="Boyd A."/>
            <person name="Carlson A."/>
            <person name="Copeland A."/>
            <person name="Coutinho P.M."/>
            <person name="de Vries R.P."/>
            <person name="Ferreira P."/>
            <person name="Findley K."/>
            <person name="Foster B."/>
            <person name="Gaskell J."/>
            <person name="Glotzer D."/>
            <person name="Gorecki P."/>
            <person name="Heitman J."/>
            <person name="Hesse C."/>
            <person name="Hori C."/>
            <person name="Igarashi K."/>
            <person name="Jurgens J.A."/>
            <person name="Kallen N."/>
            <person name="Kersten P."/>
            <person name="Kohler A."/>
            <person name="Kuees U."/>
            <person name="Kumar T.K.A."/>
            <person name="Kuo A."/>
            <person name="LaButti K."/>
            <person name="Larrondo L.F."/>
            <person name="Lindquist E."/>
            <person name="Ling A."/>
            <person name="Lombard V."/>
            <person name="Lucas S."/>
            <person name="Lundell T."/>
            <person name="Martin R."/>
            <person name="McLaughlin D.J."/>
            <person name="Morgenstern I."/>
            <person name="Morin E."/>
            <person name="Murat C."/>
            <person name="Nagy L.G."/>
            <person name="Nolan M."/>
            <person name="Ohm R.A."/>
            <person name="Patyshakuliyeva A."/>
            <person name="Rokas A."/>
            <person name="Ruiz-Duenas F.J."/>
            <person name="Sabat G."/>
            <person name="Salamov A."/>
            <person name="Samejima M."/>
            <person name="Schmutz J."/>
            <person name="Slot J.C."/>
            <person name="St John F."/>
            <person name="Stenlid J."/>
            <person name="Sun H."/>
            <person name="Sun S."/>
            <person name="Syed K."/>
            <person name="Tsang A."/>
            <person name="Wiebenga A."/>
            <person name="Young D."/>
            <person name="Pisabarro A."/>
            <person name="Eastwood D.C."/>
            <person name="Martin F."/>
            <person name="Cullen D."/>
            <person name="Grigoriev I.V."/>
            <person name="Hibbett D.S."/>
        </authorList>
    </citation>
    <scope>NUCLEOTIDE SEQUENCE</scope>
    <source>
        <strain evidence="8">FP-58527</strain>
    </source>
</reference>
<dbReference type="OrthoDB" id="77878at2759"/>
<keyword evidence="3" id="KW-1133">Transmembrane helix</keyword>
<comment type="similarity">
    <text evidence="1">Belongs to the TMEM53 family.</text>
</comment>
<dbReference type="GO" id="GO:0005640">
    <property type="term" value="C:nuclear outer membrane"/>
    <property type="evidence" value="ECO:0007669"/>
    <property type="project" value="UniProtKB-SubCell"/>
</dbReference>
<evidence type="ECO:0000313" key="8">
    <source>
        <dbReference type="Proteomes" id="UP000015241"/>
    </source>
</evidence>